<organism evidence="6 7">
    <name type="scientific">Acanthaster planci</name>
    <name type="common">Crown-of-thorns starfish</name>
    <dbReference type="NCBI Taxonomy" id="133434"/>
    <lineage>
        <taxon>Eukaryota</taxon>
        <taxon>Metazoa</taxon>
        <taxon>Echinodermata</taxon>
        <taxon>Eleutherozoa</taxon>
        <taxon>Asterozoa</taxon>
        <taxon>Asteroidea</taxon>
        <taxon>Valvatacea</taxon>
        <taxon>Valvatida</taxon>
        <taxon>Acanthasteridae</taxon>
        <taxon>Acanthaster</taxon>
    </lineage>
</organism>
<evidence type="ECO:0000313" key="6">
    <source>
        <dbReference type="Proteomes" id="UP000694845"/>
    </source>
</evidence>
<dbReference type="OMA" id="HSWIASK"/>
<reference evidence="7" key="1">
    <citation type="submission" date="2025-08" db="UniProtKB">
        <authorList>
            <consortium name="RefSeq"/>
        </authorList>
    </citation>
    <scope>IDENTIFICATION</scope>
</reference>
<dbReference type="Pfam" id="PF13855">
    <property type="entry name" value="LRR_8"/>
    <property type="match status" value="2"/>
</dbReference>
<dbReference type="InterPro" id="IPR001611">
    <property type="entry name" value="Leu-rich_rpt"/>
</dbReference>
<dbReference type="PRINTS" id="PR00019">
    <property type="entry name" value="LEURICHRPT"/>
</dbReference>
<dbReference type="PROSITE" id="PS51450">
    <property type="entry name" value="LRR"/>
    <property type="match status" value="3"/>
</dbReference>
<dbReference type="AlphaFoldDB" id="A0A8B7Z858"/>
<sequence>MEIVAVYRLFLLFLCFVFTSCSTPSQDQPLVSTSSLVEVETTMLPMQKDLCQTCKCDRTNDAKVVNCSSVQLNVADLASADLSDTGTLILSHTNLERFPAVQAPQLVTLDLSHNQISDLSESPVGENRPDLRELEHLDISQNRLSKLTREMLGGAVSLINLDVSHNNINTIDIDTFANLTSLKTLRLDHNQLDEVPSAIKSNYRYLRQELQTLNLRGNPIKELPEDPFGDLKYLHNLDLSRMELKYVHPDAFKGLTTGLHELYLNSNSLQTLSILTIQNLHRLTSLSLYDNPLVCNCTLEDLAKYLEARPNISIVCLKHTNCNVNDSQNIDFKSQDISMFCISPTTVGTTERMSSKSFPTVEILLGAVGLTVLIAIAIIIIYCYRKRQSDHTNSSSVNAVPSFQLTHVQTSTEDNTKTRSEHFYSSVKSLQPPVYAYAQVPGGLSGPKTIEPAATYKNVSSPQRQQPDDSYLMPSCKKKEQKPLPKPRKCCLNEQTVL</sequence>
<evidence type="ECO:0000256" key="2">
    <source>
        <dbReference type="ARBA" id="ARBA00022737"/>
    </source>
</evidence>
<feature type="transmembrane region" description="Helical" evidence="4">
    <location>
        <begin position="363"/>
        <end position="384"/>
    </location>
</feature>
<dbReference type="PANTHER" id="PTHR24366:SF96">
    <property type="entry name" value="LEUCINE RICH REPEAT CONTAINING 53"/>
    <property type="match status" value="1"/>
</dbReference>
<feature type="signal peptide" evidence="5">
    <location>
        <begin position="1"/>
        <end position="21"/>
    </location>
</feature>
<evidence type="ECO:0000256" key="3">
    <source>
        <dbReference type="SAM" id="MobiDB-lite"/>
    </source>
</evidence>
<dbReference type="OrthoDB" id="694479at2759"/>
<dbReference type="KEGG" id="aplc:110984864"/>
<gene>
    <name evidence="7" type="primary">LOC110984864</name>
</gene>
<dbReference type="SUPFAM" id="SSF52058">
    <property type="entry name" value="L domain-like"/>
    <property type="match status" value="1"/>
</dbReference>
<name>A0A8B7Z858_ACAPL</name>
<dbReference type="PANTHER" id="PTHR24366">
    <property type="entry name" value="IG(IMMUNOGLOBULIN) AND LRR(LEUCINE RICH REPEAT) DOMAINS"/>
    <property type="match status" value="1"/>
</dbReference>
<keyword evidence="4" id="KW-0472">Membrane</keyword>
<dbReference type="GeneID" id="110984864"/>
<dbReference type="InterPro" id="IPR032675">
    <property type="entry name" value="LRR_dom_sf"/>
</dbReference>
<dbReference type="InterPro" id="IPR003591">
    <property type="entry name" value="Leu-rich_rpt_typical-subtyp"/>
</dbReference>
<keyword evidence="5" id="KW-0732">Signal</keyword>
<evidence type="ECO:0000256" key="1">
    <source>
        <dbReference type="ARBA" id="ARBA00022614"/>
    </source>
</evidence>
<feature type="chain" id="PRO_5034998510" evidence="5">
    <location>
        <begin position="22"/>
        <end position="498"/>
    </location>
</feature>
<feature type="region of interest" description="Disordered" evidence="3">
    <location>
        <begin position="457"/>
        <end position="487"/>
    </location>
</feature>
<keyword evidence="4" id="KW-1133">Transmembrane helix</keyword>
<keyword evidence="2" id="KW-0677">Repeat</keyword>
<accession>A0A8B7Z858</accession>
<keyword evidence="4" id="KW-0812">Transmembrane</keyword>
<dbReference type="RefSeq" id="XP_022101142.1">
    <property type="nucleotide sequence ID" value="XM_022245450.1"/>
</dbReference>
<dbReference type="Gene3D" id="3.80.10.10">
    <property type="entry name" value="Ribonuclease Inhibitor"/>
    <property type="match status" value="2"/>
</dbReference>
<proteinExistence type="predicted"/>
<dbReference type="SMART" id="SM00369">
    <property type="entry name" value="LRR_TYP"/>
    <property type="match status" value="7"/>
</dbReference>
<dbReference type="Proteomes" id="UP000694845">
    <property type="component" value="Unplaced"/>
</dbReference>
<protein>
    <submittedName>
        <fullName evidence="7">Leucine-rich repeat neuronal protein 3-like</fullName>
    </submittedName>
</protein>
<keyword evidence="6" id="KW-1185">Reference proteome</keyword>
<keyword evidence="1" id="KW-0433">Leucine-rich repeat</keyword>
<evidence type="ECO:0000256" key="4">
    <source>
        <dbReference type="SAM" id="Phobius"/>
    </source>
</evidence>
<dbReference type="Pfam" id="PF00560">
    <property type="entry name" value="LRR_1"/>
    <property type="match status" value="1"/>
</dbReference>
<evidence type="ECO:0000256" key="5">
    <source>
        <dbReference type="SAM" id="SignalP"/>
    </source>
</evidence>
<evidence type="ECO:0000313" key="7">
    <source>
        <dbReference type="RefSeq" id="XP_022101142.1"/>
    </source>
</evidence>